<protein>
    <submittedName>
        <fullName evidence="3">DUF58 domain-containing protein</fullName>
    </submittedName>
</protein>
<keyword evidence="4" id="KW-1185">Reference proteome</keyword>
<evidence type="ECO:0000313" key="3">
    <source>
        <dbReference type="EMBL" id="RWZ61132.1"/>
    </source>
</evidence>
<reference evidence="3 4" key="1">
    <citation type="submission" date="2018-12" db="EMBL/GenBank/DDBJ databases">
        <authorList>
            <person name="Li F."/>
        </authorList>
    </citation>
    <scope>NUCLEOTIDE SEQUENCE [LARGE SCALE GENOMIC DNA]</scope>
    <source>
        <strain evidence="3 4">8H24J-4-2</strain>
    </source>
</reference>
<evidence type="ECO:0000259" key="2">
    <source>
        <dbReference type="Pfam" id="PF01882"/>
    </source>
</evidence>
<dbReference type="AlphaFoldDB" id="A0A444QAM9"/>
<dbReference type="PANTHER" id="PTHR34351">
    <property type="entry name" value="SLR1927 PROTEIN-RELATED"/>
    <property type="match status" value="1"/>
</dbReference>
<accession>A0A444QAM9</accession>
<dbReference type="Proteomes" id="UP000288603">
    <property type="component" value="Unassembled WGS sequence"/>
</dbReference>
<organism evidence="3 4">
    <name type="scientific">Labedella populi</name>
    <dbReference type="NCBI Taxonomy" id="2498850"/>
    <lineage>
        <taxon>Bacteria</taxon>
        <taxon>Bacillati</taxon>
        <taxon>Actinomycetota</taxon>
        <taxon>Actinomycetes</taxon>
        <taxon>Micrococcales</taxon>
        <taxon>Microbacteriaceae</taxon>
        <taxon>Labedella</taxon>
    </lineage>
</organism>
<feature type="transmembrane region" description="Helical" evidence="1">
    <location>
        <begin position="42"/>
        <end position="61"/>
    </location>
</feature>
<dbReference type="EMBL" id="RZNC01000003">
    <property type="protein sequence ID" value="RWZ61132.1"/>
    <property type="molecule type" value="Genomic_DNA"/>
</dbReference>
<feature type="domain" description="DUF58" evidence="2">
    <location>
        <begin position="210"/>
        <end position="334"/>
    </location>
</feature>
<evidence type="ECO:0000313" key="4">
    <source>
        <dbReference type="Proteomes" id="UP000288603"/>
    </source>
</evidence>
<keyword evidence="1" id="KW-1133">Transmembrane helix</keyword>
<comment type="caution">
    <text evidence="3">The sequence shown here is derived from an EMBL/GenBank/DDBJ whole genome shotgun (WGS) entry which is preliminary data.</text>
</comment>
<dbReference type="Pfam" id="PF01882">
    <property type="entry name" value="DUF58"/>
    <property type="match status" value="1"/>
</dbReference>
<gene>
    <name evidence="3" type="ORF">ELQ92_08815</name>
</gene>
<dbReference type="RefSeq" id="WP_128498634.1">
    <property type="nucleotide sequence ID" value="NZ_RZNC01000003.1"/>
</dbReference>
<name>A0A444QAM9_9MICO</name>
<dbReference type="InterPro" id="IPR002881">
    <property type="entry name" value="DUF58"/>
</dbReference>
<dbReference type="OrthoDB" id="9812729at2"/>
<keyword evidence="1" id="KW-0812">Transmembrane</keyword>
<feature type="transmembrane region" description="Helical" evidence="1">
    <location>
        <begin position="20"/>
        <end position="36"/>
    </location>
</feature>
<dbReference type="PANTHER" id="PTHR34351:SF1">
    <property type="entry name" value="SLR1927 PROTEIN"/>
    <property type="match status" value="1"/>
</dbReference>
<sequence length="425" mass="45710">MLGRSVVTPSRSWRLTPRGWAIVVVALLVFAAAVVSDRREGFVVAVFLVTLLAVAGVFVGLRRPRLVVSRRLPSDLLAVGEDVDVVLTVGTDSWEPSISRWRDVVPESFGATPTGPNSDPARASDAGVVRSVYSVRPRRRGEFVLGPLVVTQADPFGLVEADRSSDGRNAVMVTPRVSPLVRSDLVRASGEGTRHEHRMSSHPRIDELIAREYRSGDPMRRIHWRATARRGELMVRQEEQEVDPAVVLLLDTGASLDGSPAPTPTVFEQMVDLAASISAHVLDDGFRLTLVESTPREAAAAERFEPAHAADVLRRLALVSPTGPADDDPGIAAVSRDVLDRAGGAVPFVVLLADAGIATVRRLVPLARLADPAIAFVPPGTASVDGAELLRSAGWIVGVVDPERPVEEIWNDTMLVDRGRPEGVI</sequence>
<keyword evidence="1" id="KW-0472">Membrane</keyword>
<evidence type="ECO:0000256" key="1">
    <source>
        <dbReference type="SAM" id="Phobius"/>
    </source>
</evidence>
<proteinExistence type="predicted"/>